<evidence type="ECO:0000256" key="3">
    <source>
        <dbReference type="ARBA" id="ARBA00022525"/>
    </source>
</evidence>
<sequence>MAISKHLTFLFAVSLSLSLGIEAQVEETGLKIMADSLEWPMAMSMYSDLEGKGEFDNGLIDLDSDEENEEIGDRRSLFWRRVHYYISYGALAANRIPCPPRSGRSYYTNNCFKSRAPVNPYTRGCNRITRCRR</sequence>
<evidence type="ECO:0000256" key="1">
    <source>
        <dbReference type="ARBA" id="ARBA00004613"/>
    </source>
</evidence>
<keyword evidence="9" id="KW-1185">Reference proteome</keyword>
<dbReference type="GO" id="GO:0005576">
    <property type="term" value="C:extracellular region"/>
    <property type="evidence" value="ECO:0007669"/>
    <property type="project" value="UniProtKB-SubCell"/>
</dbReference>
<evidence type="ECO:0000313" key="9">
    <source>
        <dbReference type="Proteomes" id="UP000027138"/>
    </source>
</evidence>
<accession>A0A067KI40</accession>
<evidence type="ECO:0000313" key="8">
    <source>
        <dbReference type="EMBL" id="KDP31940.1"/>
    </source>
</evidence>
<feature type="signal peptide" evidence="7">
    <location>
        <begin position="1"/>
        <end position="23"/>
    </location>
</feature>
<dbReference type="GO" id="GO:0009506">
    <property type="term" value="C:plasmodesma"/>
    <property type="evidence" value="ECO:0007669"/>
    <property type="project" value="TreeGrafter"/>
</dbReference>
<evidence type="ECO:0000256" key="7">
    <source>
        <dbReference type="SAM" id="SignalP"/>
    </source>
</evidence>
<dbReference type="Pfam" id="PF05498">
    <property type="entry name" value="RALF"/>
    <property type="match status" value="1"/>
</dbReference>
<evidence type="ECO:0000256" key="4">
    <source>
        <dbReference type="ARBA" id="ARBA00022702"/>
    </source>
</evidence>
<dbReference type="Proteomes" id="UP000027138">
    <property type="component" value="Unassembled WGS sequence"/>
</dbReference>
<comment type="subcellular location">
    <subcellularLocation>
        <location evidence="1">Secreted</location>
    </subcellularLocation>
</comment>
<evidence type="ECO:0000256" key="6">
    <source>
        <dbReference type="ARBA" id="ARBA00023157"/>
    </source>
</evidence>
<dbReference type="STRING" id="180498.A0A067KI40"/>
<dbReference type="GO" id="GO:0040008">
    <property type="term" value="P:regulation of growth"/>
    <property type="evidence" value="ECO:0007669"/>
    <property type="project" value="UniProtKB-ARBA"/>
</dbReference>
<keyword evidence="4" id="KW-0372">Hormone</keyword>
<evidence type="ECO:0008006" key="10">
    <source>
        <dbReference type="Google" id="ProtNLM"/>
    </source>
</evidence>
<organism evidence="8 9">
    <name type="scientific">Jatropha curcas</name>
    <name type="common">Barbados nut</name>
    <dbReference type="NCBI Taxonomy" id="180498"/>
    <lineage>
        <taxon>Eukaryota</taxon>
        <taxon>Viridiplantae</taxon>
        <taxon>Streptophyta</taxon>
        <taxon>Embryophyta</taxon>
        <taxon>Tracheophyta</taxon>
        <taxon>Spermatophyta</taxon>
        <taxon>Magnoliopsida</taxon>
        <taxon>eudicotyledons</taxon>
        <taxon>Gunneridae</taxon>
        <taxon>Pentapetalae</taxon>
        <taxon>rosids</taxon>
        <taxon>fabids</taxon>
        <taxon>Malpighiales</taxon>
        <taxon>Euphorbiaceae</taxon>
        <taxon>Crotonoideae</taxon>
        <taxon>Jatropheae</taxon>
        <taxon>Jatropha</taxon>
    </lineage>
</organism>
<proteinExistence type="inferred from homology"/>
<gene>
    <name evidence="8" type="ORF">JCGZ_12401</name>
</gene>
<evidence type="ECO:0000256" key="5">
    <source>
        <dbReference type="ARBA" id="ARBA00022729"/>
    </source>
</evidence>
<dbReference type="GO" id="GO:0005179">
    <property type="term" value="F:hormone activity"/>
    <property type="evidence" value="ECO:0007669"/>
    <property type="project" value="UniProtKB-KW"/>
</dbReference>
<dbReference type="EMBL" id="KK914593">
    <property type="protein sequence ID" value="KDP31940.1"/>
    <property type="molecule type" value="Genomic_DNA"/>
</dbReference>
<keyword evidence="6" id="KW-1015">Disulfide bond</keyword>
<protein>
    <recommendedName>
        <fullName evidence="10">Rapid ALkalinization Factor</fullName>
    </recommendedName>
</protein>
<feature type="chain" id="PRO_5001643732" description="Rapid ALkalinization Factor" evidence="7">
    <location>
        <begin position="24"/>
        <end position="133"/>
    </location>
</feature>
<dbReference type="OrthoDB" id="1931174at2759"/>
<comment type="similarity">
    <text evidence="2">Belongs to the plant rapid alkalinization factor (RALF) family.</text>
</comment>
<name>A0A067KI40_JATCU</name>
<dbReference type="PANTHER" id="PTHR33136">
    <property type="entry name" value="RAPID ALKALINIZATION FACTOR-LIKE"/>
    <property type="match status" value="1"/>
</dbReference>
<reference evidence="8 9" key="1">
    <citation type="journal article" date="2014" name="PLoS ONE">
        <title>Global Analysis of Gene Expression Profiles in Physic Nut (Jatropha curcas L.) Seedlings Exposed to Salt Stress.</title>
        <authorList>
            <person name="Zhang L."/>
            <person name="Zhang C."/>
            <person name="Wu P."/>
            <person name="Chen Y."/>
            <person name="Li M."/>
            <person name="Jiang H."/>
            <person name="Wu G."/>
        </authorList>
    </citation>
    <scope>NUCLEOTIDE SEQUENCE [LARGE SCALE GENOMIC DNA]</scope>
    <source>
        <strain evidence="9">cv. GZQX0401</strain>
        <tissue evidence="8">Young leaves</tissue>
    </source>
</reference>
<keyword evidence="5 7" id="KW-0732">Signal</keyword>
<dbReference type="GO" id="GO:0019722">
    <property type="term" value="P:calcium-mediated signaling"/>
    <property type="evidence" value="ECO:0007669"/>
    <property type="project" value="TreeGrafter"/>
</dbReference>
<keyword evidence="3" id="KW-0964">Secreted</keyword>
<evidence type="ECO:0000256" key="2">
    <source>
        <dbReference type="ARBA" id="ARBA00009178"/>
    </source>
</evidence>
<dbReference type="AlphaFoldDB" id="A0A067KI40"/>
<dbReference type="InterPro" id="IPR008801">
    <property type="entry name" value="RALF"/>
</dbReference>
<dbReference type="PANTHER" id="PTHR33136:SF6">
    <property type="entry name" value="PROTEIN RALF-LIKE 34"/>
    <property type="match status" value="1"/>
</dbReference>